<evidence type="ECO:0000313" key="4">
    <source>
        <dbReference type="Proteomes" id="UP001370299"/>
    </source>
</evidence>
<comment type="caution">
    <text evidence="3">The sequence shown here is derived from an EMBL/GenBank/DDBJ whole genome shotgun (WGS) entry which is preliminary data.</text>
</comment>
<evidence type="ECO:0000256" key="1">
    <source>
        <dbReference type="SAM" id="MobiDB-lite"/>
    </source>
</evidence>
<feature type="transmembrane region" description="Helical" evidence="2">
    <location>
        <begin position="12"/>
        <end position="33"/>
    </location>
</feature>
<sequence length="211" mass="21670">MRIGRWGTDRRRLALVGALVAVVVVGSVSLWTVSHAPAEDDLVTRSDRAVPEPARSPAEGLRPSNGLGEPLPEESPAVQPVDSSPIEPWWRRVPPVSGDIVGIDGAAASGHVHIAGNTGDATLAVEIAHLETGTTGPVDVVLSGGTVTGGEDPTWTPAGESFDVFQAAGFEQGLTVVLSDPWTLPDEVRSLVLLDAATGTVLGGAALVPSD</sequence>
<keyword evidence="4" id="KW-1185">Reference proteome</keyword>
<proteinExistence type="predicted"/>
<accession>A0ABU8YFA2</accession>
<feature type="region of interest" description="Disordered" evidence="1">
    <location>
        <begin position="43"/>
        <end position="86"/>
    </location>
</feature>
<dbReference type="EMBL" id="JBBLYY010000078">
    <property type="protein sequence ID" value="MEK0173187.1"/>
    <property type="molecule type" value="Genomic_DNA"/>
</dbReference>
<evidence type="ECO:0000313" key="3">
    <source>
        <dbReference type="EMBL" id="MEK0173187.1"/>
    </source>
</evidence>
<reference evidence="3 4" key="1">
    <citation type="submission" date="2024-03" db="EMBL/GenBank/DDBJ databases">
        <title>Whole genomes of four grape xylem sap localized bacterial endophytes.</title>
        <authorList>
            <person name="Kumar G."/>
            <person name="Savka M.A."/>
        </authorList>
    </citation>
    <scope>NUCLEOTIDE SEQUENCE [LARGE SCALE GENOMIC DNA]</scope>
    <source>
        <strain evidence="3 4">RIT_GXS8</strain>
    </source>
</reference>
<keyword evidence="2" id="KW-0812">Transmembrane</keyword>
<dbReference type="RefSeq" id="WP_340196220.1">
    <property type="nucleotide sequence ID" value="NZ_JBBKAP010000021.1"/>
</dbReference>
<keyword evidence="2" id="KW-1133">Transmembrane helix</keyword>
<protein>
    <submittedName>
        <fullName evidence="3">Uncharacterized protein</fullName>
    </submittedName>
</protein>
<organism evidence="3 4">
    <name type="scientific">Curtobacterium citreum</name>
    <dbReference type="NCBI Taxonomy" id="2036"/>
    <lineage>
        <taxon>Bacteria</taxon>
        <taxon>Bacillati</taxon>
        <taxon>Actinomycetota</taxon>
        <taxon>Actinomycetes</taxon>
        <taxon>Micrococcales</taxon>
        <taxon>Microbacteriaceae</taxon>
        <taxon>Curtobacterium</taxon>
    </lineage>
</organism>
<gene>
    <name evidence="3" type="ORF">WMN62_17055</name>
</gene>
<keyword evidence="2" id="KW-0472">Membrane</keyword>
<evidence type="ECO:0000256" key="2">
    <source>
        <dbReference type="SAM" id="Phobius"/>
    </source>
</evidence>
<name>A0ABU8YFA2_9MICO</name>
<dbReference type="Proteomes" id="UP001370299">
    <property type="component" value="Unassembled WGS sequence"/>
</dbReference>